<dbReference type="RefSeq" id="WP_169532032.1">
    <property type="nucleotide sequence ID" value="NZ_JABBGH010000002.1"/>
</dbReference>
<accession>A0A7Y0FMY5</accession>
<dbReference type="Proteomes" id="UP000559626">
    <property type="component" value="Unassembled WGS sequence"/>
</dbReference>
<feature type="chain" id="PRO_5030602404" evidence="1">
    <location>
        <begin position="25"/>
        <end position="340"/>
    </location>
</feature>
<gene>
    <name evidence="2" type="ORF">HHL22_14340</name>
</gene>
<name>A0A7Y0FMY5_9BACT</name>
<dbReference type="InterPro" id="IPR019853">
    <property type="entry name" value="GldB-like"/>
</dbReference>
<keyword evidence="1" id="KW-0732">Signal</keyword>
<feature type="signal peptide" evidence="1">
    <location>
        <begin position="1"/>
        <end position="24"/>
    </location>
</feature>
<dbReference type="Pfam" id="PF25594">
    <property type="entry name" value="GldB_lipo"/>
    <property type="match status" value="1"/>
</dbReference>
<comment type="caution">
    <text evidence="2">The sequence shown here is derived from an EMBL/GenBank/DDBJ whole genome shotgun (WGS) entry which is preliminary data.</text>
</comment>
<keyword evidence="2" id="KW-0449">Lipoprotein</keyword>
<organism evidence="2 3">
    <name type="scientific">Hymenobacter polaris</name>
    <dbReference type="NCBI Taxonomy" id="2682546"/>
    <lineage>
        <taxon>Bacteria</taxon>
        <taxon>Pseudomonadati</taxon>
        <taxon>Bacteroidota</taxon>
        <taxon>Cytophagia</taxon>
        <taxon>Cytophagales</taxon>
        <taxon>Hymenobacteraceae</taxon>
        <taxon>Hymenobacter</taxon>
    </lineage>
</organism>
<protein>
    <submittedName>
        <fullName evidence="2">Gliding motility lipoprotein GldB</fullName>
    </submittedName>
</protein>
<dbReference type="EMBL" id="JABBGH010000002">
    <property type="protein sequence ID" value="NML66387.1"/>
    <property type="molecule type" value="Genomic_DNA"/>
</dbReference>
<proteinExistence type="predicted"/>
<keyword evidence="3" id="KW-1185">Reference proteome</keyword>
<evidence type="ECO:0000313" key="2">
    <source>
        <dbReference type="EMBL" id="NML66387.1"/>
    </source>
</evidence>
<sequence>MKVTALFRLLALGAAGLLAGCHQAAEEGGCRPDPAAEAPPLPVHLEHLERPFFQLKSPADGLQFMQAHPVFARYYLQAGQAPSPAALASSLAQLATNPDLQKLGQQTATAFADSAALGRDLGAMLGRVKYYFPDFRAPRVAATYVSGLLGKDIFVNDSLLVISLDWFAGPKASYRPDLPQYMLRRYRPANVLPTLAVAISSKYDRHQLTSTSMLDQMVDQGKRLYFAGQVLPCTPDSVLLGYTSKELQGLRFNEAKVWGHFLEHNLLYSTTPFEIQKYVGERPNVPEIDRTAPGRVGQWVGLQIVRKYMAEHSAVTLAQLMAETNAQRILNESHYRPKKQ</sequence>
<dbReference type="PROSITE" id="PS51257">
    <property type="entry name" value="PROKAR_LIPOPROTEIN"/>
    <property type="match status" value="1"/>
</dbReference>
<evidence type="ECO:0000256" key="1">
    <source>
        <dbReference type="SAM" id="SignalP"/>
    </source>
</evidence>
<evidence type="ECO:0000313" key="3">
    <source>
        <dbReference type="Proteomes" id="UP000559626"/>
    </source>
</evidence>
<dbReference type="AlphaFoldDB" id="A0A7Y0FMY5"/>
<reference evidence="2 3" key="1">
    <citation type="submission" date="2020-04" db="EMBL/GenBank/DDBJ databases">
        <title>Hymenobacter polaris sp. nov., isolated from Arctic soil.</title>
        <authorList>
            <person name="Dahal R.H."/>
        </authorList>
    </citation>
    <scope>NUCLEOTIDE SEQUENCE [LARGE SCALE GENOMIC DNA]</scope>
    <source>
        <strain evidence="2 3">RP-2-7</strain>
    </source>
</reference>